<dbReference type="InterPro" id="IPR037497">
    <property type="entry name" value="PGR5"/>
</dbReference>
<sequence>MSYCTFIFSCAVKESSRTLSSSGSLNFLAGCCPNTLRVNTSNLGGRRVRKLAVEVYMGKVSNFGPFTPVVYVTRWVLGKDRFNKIRGKAIALHSQVITEFCKYMGMDARLRQAMIRLAKTNGSKLGFLS</sequence>
<protein>
    <submittedName>
        <fullName evidence="1">Uncharacterized protein</fullName>
    </submittedName>
</protein>
<dbReference type="EMBL" id="BQMJ01000068">
    <property type="protein sequence ID" value="GJQ15379.1"/>
    <property type="molecule type" value="Genomic_DNA"/>
</dbReference>
<dbReference type="AlphaFoldDB" id="A0A9C7Q3Z7"/>
<dbReference type="Proteomes" id="UP001061958">
    <property type="component" value="Unassembled WGS sequence"/>
</dbReference>
<proteinExistence type="predicted"/>
<accession>A0A9C7Q3Z7</accession>
<keyword evidence="2" id="KW-1185">Reference proteome</keyword>
<reference evidence="1" key="2">
    <citation type="submission" date="2022-01" db="EMBL/GenBank/DDBJ databases">
        <authorList>
            <person name="Hirooka S."/>
            <person name="Miyagishima S.Y."/>
        </authorList>
    </citation>
    <scope>NUCLEOTIDE SEQUENCE</scope>
    <source>
        <strain evidence="1">NBRC 102759</strain>
    </source>
</reference>
<organism evidence="1 2">
    <name type="scientific">Galdieria partita</name>
    <dbReference type="NCBI Taxonomy" id="83374"/>
    <lineage>
        <taxon>Eukaryota</taxon>
        <taxon>Rhodophyta</taxon>
        <taxon>Bangiophyceae</taxon>
        <taxon>Galdieriales</taxon>
        <taxon>Galdieriaceae</taxon>
        <taxon>Galdieria</taxon>
    </lineage>
</organism>
<dbReference type="PANTHER" id="PTHR35709:SF1">
    <property type="entry name" value="PROTEIN PROTON GRADIENT REGULATION 5, CHLOROPLASTIC"/>
    <property type="match status" value="1"/>
</dbReference>
<dbReference type="GO" id="GO:0009773">
    <property type="term" value="P:photosynthetic electron transport in photosystem I"/>
    <property type="evidence" value="ECO:0007669"/>
    <property type="project" value="InterPro"/>
</dbReference>
<evidence type="ECO:0000313" key="2">
    <source>
        <dbReference type="Proteomes" id="UP001061958"/>
    </source>
</evidence>
<dbReference type="PANTHER" id="PTHR35709">
    <property type="entry name" value="PROTEIN PROTON GRADIENT REGULATION 5, CHLOROPLASTIC"/>
    <property type="match status" value="1"/>
</dbReference>
<dbReference type="OrthoDB" id="26525at2759"/>
<comment type="caution">
    <text evidence="1">The sequence shown here is derived from an EMBL/GenBank/DDBJ whole genome shotgun (WGS) entry which is preliminary data.</text>
</comment>
<gene>
    <name evidence="1" type="ORF">GpartN1_g7170.t1</name>
</gene>
<name>A0A9C7Q3Z7_9RHOD</name>
<reference evidence="1" key="1">
    <citation type="journal article" date="2022" name="Proc. Natl. Acad. Sci. U.S.A.">
        <title>Life cycle and functional genomics of the unicellular red alga Galdieria for elucidating algal and plant evolution and industrial use.</title>
        <authorList>
            <person name="Hirooka S."/>
            <person name="Itabashi T."/>
            <person name="Ichinose T.M."/>
            <person name="Onuma R."/>
            <person name="Fujiwara T."/>
            <person name="Yamashita S."/>
            <person name="Jong L.W."/>
            <person name="Tomita R."/>
            <person name="Iwane A.H."/>
            <person name="Miyagishima S.Y."/>
        </authorList>
    </citation>
    <scope>NUCLEOTIDE SEQUENCE</scope>
    <source>
        <strain evidence="1">NBRC 102759</strain>
    </source>
</reference>
<dbReference type="GO" id="GO:0009644">
    <property type="term" value="P:response to high light intensity"/>
    <property type="evidence" value="ECO:0007669"/>
    <property type="project" value="InterPro"/>
</dbReference>
<evidence type="ECO:0000313" key="1">
    <source>
        <dbReference type="EMBL" id="GJQ15379.1"/>
    </source>
</evidence>